<reference evidence="1 2" key="1">
    <citation type="submission" date="2016-05" db="EMBL/GenBank/DDBJ databases">
        <title>Genomic and physiological characterization of Planctopirus sp. isolated from fresh water lake.</title>
        <authorList>
            <person name="Subhash Y."/>
            <person name="Ramana C."/>
        </authorList>
    </citation>
    <scope>NUCLEOTIDE SEQUENCE [LARGE SCALE GENOMIC DNA]</scope>
    <source>
        <strain evidence="1 2">JC280</strain>
    </source>
</reference>
<accession>A0A1C3EN80</accession>
<protein>
    <submittedName>
        <fullName evidence="1">Uncharacterized protein</fullName>
    </submittedName>
</protein>
<dbReference type="STRING" id="1841610.A6X21_03150"/>
<dbReference type="Proteomes" id="UP000094828">
    <property type="component" value="Unassembled WGS sequence"/>
</dbReference>
<proteinExistence type="predicted"/>
<evidence type="ECO:0000313" key="1">
    <source>
        <dbReference type="EMBL" id="ODA34685.1"/>
    </source>
</evidence>
<dbReference type="AlphaFoldDB" id="A0A1C3EN80"/>
<evidence type="ECO:0000313" key="2">
    <source>
        <dbReference type="Proteomes" id="UP000094828"/>
    </source>
</evidence>
<keyword evidence="2" id="KW-1185">Reference proteome</keyword>
<comment type="caution">
    <text evidence="1">The sequence shown here is derived from an EMBL/GenBank/DDBJ whole genome shotgun (WGS) entry which is preliminary data.</text>
</comment>
<dbReference type="EMBL" id="LYDR01000039">
    <property type="protein sequence ID" value="ODA34685.1"/>
    <property type="molecule type" value="Genomic_DNA"/>
</dbReference>
<name>A0A1C3EN80_9PLAN</name>
<organism evidence="1 2">
    <name type="scientific">Planctopirus hydrillae</name>
    <dbReference type="NCBI Taxonomy" id="1841610"/>
    <lineage>
        <taxon>Bacteria</taxon>
        <taxon>Pseudomonadati</taxon>
        <taxon>Planctomycetota</taxon>
        <taxon>Planctomycetia</taxon>
        <taxon>Planctomycetales</taxon>
        <taxon>Planctomycetaceae</taxon>
        <taxon>Planctopirus</taxon>
    </lineage>
</organism>
<sequence>MGKSIKNICCLILIGKGGYQRDLASLFLAKMASQAEHNGIFVARTEDETGEFPGFEFRFSAVKWGQNGHQQARNPENS</sequence>
<gene>
    <name evidence="1" type="ORF">A6X21_03150</name>
</gene>